<reference evidence="3" key="1">
    <citation type="submission" date="2017-09" db="EMBL/GenBank/DDBJ databases">
        <title>Depth-based differentiation of microbial function through sediment-hosted aquifers and enrichment of novel symbionts in the deep terrestrial subsurface.</title>
        <authorList>
            <person name="Probst A.J."/>
            <person name="Ladd B."/>
            <person name="Jarett J.K."/>
            <person name="Geller-Mcgrath D.E."/>
            <person name="Sieber C.M.K."/>
            <person name="Emerson J.B."/>
            <person name="Anantharaman K."/>
            <person name="Thomas B.C."/>
            <person name="Malmstrom R."/>
            <person name="Stieglmeier M."/>
            <person name="Klingl A."/>
            <person name="Woyke T."/>
            <person name="Ryan C.M."/>
            <person name="Banfield J.F."/>
        </authorList>
    </citation>
    <scope>NUCLEOTIDE SEQUENCE [LARGE SCALE GENOMIC DNA]</scope>
</reference>
<sequence>MFYENVELYNIAEINGENLLTRIPDKLRVALNENAKLRALYPAGCEIRFNLKTETGKIILKLKGELGVFFPVVEVYQGAFKAMSYSLGAKPTEIPITLPQNIELLDKISKEKNFPFDSRLFRIMLPYSAAIEIPKIEGDFSPPAKEQTPQTGYIAYGSSITHGSYAVRPTGTYAMRTAQLLGVDLINLGFGGGAHCESQVADYIAERNDWDFATLELGINMIGCFETEEFKKRVDYFIKKIASTHPDKWIFCIDIFTFYGDFDPASTKQNEFRKVVKETVEKLNMPKVIHIDGREILKNASGLMAGDLVHPSPEGMEEIAKNLAQYIKKEMKN</sequence>
<dbReference type="AlphaFoldDB" id="A0A2M7EAI6"/>
<feature type="domain" description="SGNH hydrolase-type esterase" evidence="1">
    <location>
        <begin position="154"/>
        <end position="327"/>
    </location>
</feature>
<dbReference type="Pfam" id="PF14606">
    <property type="entry name" value="Lipase_GDSL_3"/>
    <property type="match status" value="1"/>
</dbReference>
<evidence type="ECO:0000259" key="1">
    <source>
        <dbReference type="Pfam" id="PF14606"/>
    </source>
</evidence>
<dbReference type="SUPFAM" id="SSF52266">
    <property type="entry name" value="SGNH hydrolase"/>
    <property type="match status" value="1"/>
</dbReference>
<name>A0A2M7EAI6_9BACT</name>
<dbReference type="InterPro" id="IPR036514">
    <property type="entry name" value="SGNH_hydro_sf"/>
</dbReference>
<dbReference type="Gene3D" id="3.40.50.1110">
    <property type="entry name" value="SGNH hydrolase"/>
    <property type="match status" value="1"/>
</dbReference>
<accession>A0A2M7EAI6</accession>
<dbReference type="InterPro" id="IPR013830">
    <property type="entry name" value="SGNH_hydro"/>
</dbReference>
<dbReference type="Proteomes" id="UP000228886">
    <property type="component" value="Unassembled WGS sequence"/>
</dbReference>
<evidence type="ECO:0000313" key="2">
    <source>
        <dbReference type="EMBL" id="PIV64701.1"/>
    </source>
</evidence>
<organism evidence="2 3">
    <name type="scientific">bacterium (Candidatus Ratteibacteria) CG01_land_8_20_14_3_00_40_19</name>
    <dbReference type="NCBI Taxonomy" id="2014290"/>
    <lineage>
        <taxon>Bacteria</taxon>
        <taxon>Candidatus Ratteibacteria</taxon>
    </lineage>
</organism>
<comment type="caution">
    <text evidence="2">The sequence shown here is derived from an EMBL/GenBank/DDBJ whole genome shotgun (WGS) entry which is preliminary data.</text>
</comment>
<dbReference type="EMBL" id="PETL01000042">
    <property type="protein sequence ID" value="PIV64701.1"/>
    <property type="molecule type" value="Genomic_DNA"/>
</dbReference>
<gene>
    <name evidence="2" type="ORF">COS11_00765</name>
</gene>
<evidence type="ECO:0000313" key="3">
    <source>
        <dbReference type="Proteomes" id="UP000228886"/>
    </source>
</evidence>
<protein>
    <recommendedName>
        <fullName evidence="1">SGNH hydrolase-type esterase domain-containing protein</fullName>
    </recommendedName>
</protein>
<proteinExistence type="predicted"/>